<dbReference type="GO" id="GO:0010181">
    <property type="term" value="F:FMN binding"/>
    <property type="evidence" value="ECO:0007669"/>
    <property type="project" value="InterPro"/>
</dbReference>
<name>A0A955L1U6_9BACT</name>
<accession>A0A955L1U6</accession>
<dbReference type="GO" id="GO:0016020">
    <property type="term" value="C:membrane"/>
    <property type="evidence" value="ECO:0007669"/>
    <property type="project" value="InterPro"/>
</dbReference>
<evidence type="ECO:0000256" key="1">
    <source>
        <dbReference type="SAM" id="Phobius"/>
    </source>
</evidence>
<dbReference type="Proteomes" id="UP000775877">
    <property type="component" value="Unassembled WGS sequence"/>
</dbReference>
<evidence type="ECO:0000259" key="2">
    <source>
        <dbReference type="SMART" id="SM00900"/>
    </source>
</evidence>
<evidence type="ECO:0000313" key="3">
    <source>
        <dbReference type="EMBL" id="MCA9381321.1"/>
    </source>
</evidence>
<feature type="domain" description="FMN-binding" evidence="2">
    <location>
        <begin position="67"/>
        <end position="148"/>
    </location>
</feature>
<keyword evidence="1" id="KW-1133">Transmembrane helix</keyword>
<reference evidence="3" key="1">
    <citation type="submission" date="2020-04" db="EMBL/GenBank/DDBJ databases">
        <authorList>
            <person name="Zhang T."/>
        </authorList>
    </citation>
    <scope>NUCLEOTIDE SEQUENCE</scope>
    <source>
        <strain evidence="3">HKST-UBA13</strain>
    </source>
</reference>
<protein>
    <submittedName>
        <fullName evidence="3">FMN-binding protein</fullName>
    </submittedName>
</protein>
<proteinExistence type="predicted"/>
<sequence>MKSLSKDIPKSVLIGGGVVLTSVALGGLVIYQNSLKDDNNISQTNNIKNFKDGTYYAEGTFYVEALGKSESVGVTVTIKDGNIVSVETDQVEAGQKVANDYMQKFEDKIKTIVVGKSINEVDDQTIVTGSSLTSEGFQQAVENIRREAAL</sequence>
<evidence type="ECO:0000313" key="4">
    <source>
        <dbReference type="Proteomes" id="UP000775877"/>
    </source>
</evidence>
<feature type="transmembrane region" description="Helical" evidence="1">
    <location>
        <begin position="12"/>
        <end position="31"/>
    </location>
</feature>
<organism evidence="3 4">
    <name type="scientific">Candidatus Dojkabacteria bacterium</name>
    <dbReference type="NCBI Taxonomy" id="2099670"/>
    <lineage>
        <taxon>Bacteria</taxon>
        <taxon>Candidatus Dojkabacteria</taxon>
    </lineage>
</organism>
<dbReference type="Gene3D" id="3.90.1010.20">
    <property type="match status" value="1"/>
</dbReference>
<keyword evidence="1" id="KW-0812">Transmembrane</keyword>
<dbReference type="AlphaFoldDB" id="A0A955L1U6"/>
<dbReference type="InterPro" id="IPR007329">
    <property type="entry name" value="FMN-bd"/>
</dbReference>
<dbReference type="EMBL" id="JAGQLJ010000077">
    <property type="protein sequence ID" value="MCA9381321.1"/>
    <property type="molecule type" value="Genomic_DNA"/>
</dbReference>
<reference evidence="3" key="2">
    <citation type="journal article" date="2021" name="Microbiome">
        <title>Successional dynamics and alternative stable states in a saline activated sludge microbial community over 9 years.</title>
        <authorList>
            <person name="Wang Y."/>
            <person name="Ye J."/>
            <person name="Ju F."/>
            <person name="Liu L."/>
            <person name="Boyd J.A."/>
            <person name="Deng Y."/>
            <person name="Parks D.H."/>
            <person name="Jiang X."/>
            <person name="Yin X."/>
            <person name="Woodcroft B.J."/>
            <person name="Tyson G.W."/>
            <person name="Hugenholtz P."/>
            <person name="Polz M.F."/>
            <person name="Zhang T."/>
        </authorList>
    </citation>
    <scope>NUCLEOTIDE SEQUENCE</scope>
    <source>
        <strain evidence="3">HKST-UBA13</strain>
    </source>
</reference>
<dbReference type="SMART" id="SM00900">
    <property type="entry name" value="FMN_bind"/>
    <property type="match status" value="1"/>
</dbReference>
<comment type="caution">
    <text evidence="3">The sequence shown here is derived from an EMBL/GenBank/DDBJ whole genome shotgun (WGS) entry which is preliminary data.</text>
</comment>
<gene>
    <name evidence="3" type="ORF">KC678_03580</name>
</gene>
<keyword evidence="1" id="KW-0472">Membrane</keyword>